<feature type="region of interest" description="Disordered" evidence="1">
    <location>
        <begin position="230"/>
        <end position="322"/>
    </location>
</feature>
<accession>A0A2U9B4B8</accession>
<evidence type="ECO:0000313" key="3">
    <source>
        <dbReference type="Proteomes" id="UP000246464"/>
    </source>
</evidence>
<keyword evidence="3" id="KW-1185">Reference proteome</keyword>
<organism evidence="2 3">
    <name type="scientific">Scophthalmus maximus</name>
    <name type="common">Turbot</name>
    <name type="synonym">Psetta maxima</name>
    <dbReference type="NCBI Taxonomy" id="52904"/>
    <lineage>
        <taxon>Eukaryota</taxon>
        <taxon>Metazoa</taxon>
        <taxon>Chordata</taxon>
        <taxon>Craniata</taxon>
        <taxon>Vertebrata</taxon>
        <taxon>Euteleostomi</taxon>
        <taxon>Actinopterygii</taxon>
        <taxon>Neopterygii</taxon>
        <taxon>Teleostei</taxon>
        <taxon>Neoteleostei</taxon>
        <taxon>Acanthomorphata</taxon>
        <taxon>Carangaria</taxon>
        <taxon>Pleuronectiformes</taxon>
        <taxon>Pleuronectoidei</taxon>
        <taxon>Scophthalmidae</taxon>
        <taxon>Scophthalmus</taxon>
    </lineage>
</organism>
<feature type="compositionally biased region" description="Basic residues" evidence="1">
    <location>
        <begin position="275"/>
        <end position="290"/>
    </location>
</feature>
<feature type="compositionally biased region" description="Acidic residues" evidence="1">
    <location>
        <begin position="237"/>
        <end position="263"/>
    </location>
</feature>
<dbReference type="Proteomes" id="UP000246464">
    <property type="component" value="Chromosome 3"/>
</dbReference>
<dbReference type="AlphaFoldDB" id="A0A2U9B4B8"/>
<gene>
    <name evidence="2" type="ORF">SMAX5B_004555</name>
</gene>
<proteinExistence type="predicted"/>
<evidence type="ECO:0000256" key="1">
    <source>
        <dbReference type="SAM" id="MobiDB-lite"/>
    </source>
</evidence>
<name>A0A2U9B4B8_SCOMX</name>
<dbReference type="STRING" id="52904.ENSSMAP00000010567"/>
<protein>
    <submittedName>
        <fullName evidence="2">Putative stAR-related lipid transfer protein 13-like</fullName>
    </submittedName>
</protein>
<dbReference type="EMBL" id="CP026245">
    <property type="protein sequence ID" value="AWO98789.1"/>
    <property type="molecule type" value="Genomic_DNA"/>
</dbReference>
<reference evidence="2 3" key="1">
    <citation type="submission" date="2017-12" db="EMBL/GenBank/DDBJ databases">
        <title>Integrating genomic resources of turbot (Scophthalmus maximus) in depth evaluation of genetic and physical mapping variation across individuals.</title>
        <authorList>
            <person name="Martinez P."/>
        </authorList>
    </citation>
    <scope>NUCLEOTIDE SEQUENCE [LARGE SCALE GENOMIC DNA]</scope>
</reference>
<sequence length="322" mass="34978">MEIPPVVNLEGHQFRTVLGSHKFSTQGSSSENVSTDHRGDHCFPEAQTCSLLEPDQDKTKLKKSFVSVGQNNNEFPEAVCFEEPGHVSVIPGGKPLDQSPLASAQLHKAGIVFTSPSSNEDCCGDFPLPVPVPERQSHQVAHNQAGQTEDSNCGCAKTEFQNLEPISNGHVYRNPGDQCSIPSLVSNPQLVVPTPVYDSGCKVLDLPCIVKHKLSSITFSDNTCSTGADGHAFANETSEDGESSPEEEDSHDDADDGDDDEVFPELPQSRELHVNSRHRRSCKDKQKRRGAVSARAETEHTVNNNGYEAEGETSNKEQAVVF</sequence>
<evidence type="ECO:0000313" key="2">
    <source>
        <dbReference type="EMBL" id="AWO98789.1"/>
    </source>
</evidence>